<organism evidence="3 4">
    <name type="scientific">Rhizobium mongolense subsp. loessense</name>
    <dbReference type="NCBI Taxonomy" id="158890"/>
    <lineage>
        <taxon>Bacteria</taxon>
        <taxon>Pseudomonadati</taxon>
        <taxon>Pseudomonadota</taxon>
        <taxon>Alphaproteobacteria</taxon>
        <taxon>Hyphomicrobiales</taxon>
        <taxon>Rhizobiaceae</taxon>
        <taxon>Rhizobium/Agrobacterium group</taxon>
        <taxon>Rhizobium</taxon>
    </lineage>
</organism>
<dbReference type="InterPro" id="IPR035437">
    <property type="entry name" value="SNase_OB-fold_sf"/>
</dbReference>
<reference evidence="3 4" key="1">
    <citation type="submission" date="2016-10" db="EMBL/GenBank/DDBJ databases">
        <authorList>
            <person name="de Groot N.N."/>
        </authorList>
    </citation>
    <scope>NUCLEOTIDE SEQUENCE [LARGE SCALE GENOMIC DNA]</scope>
    <source>
        <strain evidence="3 4">CGMCC 1.3401</strain>
    </source>
</reference>
<dbReference type="InterPro" id="IPR016071">
    <property type="entry name" value="Staphylococal_nuclease_OB-fold"/>
</dbReference>
<gene>
    <name evidence="3" type="ORF">SAMN02927900_05931</name>
</gene>
<protein>
    <submittedName>
        <fullName evidence="3">Endonuclease YncB, thermonuclease family</fullName>
    </submittedName>
</protein>
<dbReference type="Pfam" id="PF00565">
    <property type="entry name" value="SNase"/>
    <property type="match status" value="1"/>
</dbReference>
<feature type="domain" description="TNase-like" evidence="2">
    <location>
        <begin position="109"/>
        <end position="158"/>
    </location>
</feature>
<feature type="signal peptide" evidence="1">
    <location>
        <begin position="1"/>
        <end position="22"/>
    </location>
</feature>
<dbReference type="EMBL" id="FMTM01000016">
    <property type="protein sequence ID" value="SCW87399.1"/>
    <property type="molecule type" value="Genomic_DNA"/>
</dbReference>
<dbReference type="Proteomes" id="UP000199542">
    <property type="component" value="Unassembled WGS sequence"/>
</dbReference>
<accession>A0A1G4U3K3</accession>
<evidence type="ECO:0000313" key="3">
    <source>
        <dbReference type="EMBL" id="SCW87399.1"/>
    </source>
</evidence>
<sequence length="181" mass="18874">MSGTGGITVGLILAMKASTAFAAPAGYFDLGARAVLETGDTWSMNGHRYRLYGVQSCLRGTTFTNNAGKSHDCGDASLSVLAAFIKDTHPACAPIAENSAVTYVVCFAVVAGQRLDLGTMMISEGYAFAALDADGLPVNPAYSVAEQQARARRSGLWHFSDVQHPSILLGRAASGIQEGGQ</sequence>
<dbReference type="GO" id="GO:0004519">
    <property type="term" value="F:endonuclease activity"/>
    <property type="evidence" value="ECO:0007669"/>
    <property type="project" value="UniProtKB-KW"/>
</dbReference>
<dbReference type="SUPFAM" id="SSF50199">
    <property type="entry name" value="Staphylococcal nuclease"/>
    <property type="match status" value="1"/>
</dbReference>
<keyword evidence="3" id="KW-0378">Hydrolase</keyword>
<keyword evidence="3" id="KW-0255">Endonuclease</keyword>
<keyword evidence="3" id="KW-0540">Nuclease</keyword>
<feature type="chain" id="PRO_5011545293" evidence="1">
    <location>
        <begin position="23"/>
        <end position="181"/>
    </location>
</feature>
<evidence type="ECO:0000259" key="2">
    <source>
        <dbReference type="Pfam" id="PF00565"/>
    </source>
</evidence>
<name>A0A1G4U3K3_9HYPH</name>
<dbReference type="AlphaFoldDB" id="A0A1G4U3K3"/>
<evidence type="ECO:0000256" key="1">
    <source>
        <dbReference type="SAM" id="SignalP"/>
    </source>
</evidence>
<keyword evidence="1" id="KW-0732">Signal</keyword>
<proteinExistence type="predicted"/>
<dbReference type="RefSeq" id="WP_092588322.1">
    <property type="nucleotide sequence ID" value="NZ_FMTM01000016.1"/>
</dbReference>
<dbReference type="Gene3D" id="2.40.50.90">
    <property type="match status" value="1"/>
</dbReference>
<evidence type="ECO:0000313" key="4">
    <source>
        <dbReference type="Proteomes" id="UP000199542"/>
    </source>
</evidence>